<dbReference type="InterPro" id="IPR001128">
    <property type="entry name" value="Cyt_P450"/>
</dbReference>
<dbReference type="Gene3D" id="1.10.630.10">
    <property type="entry name" value="Cytochrome P450"/>
    <property type="match status" value="1"/>
</dbReference>
<dbReference type="GO" id="GO:0005506">
    <property type="term" value="F:iron ion binding"/>
    <property type="evidence" value="ECO:0007669"/>
    <property type="project" value="InterPro"/>
</dbReference>
<dbReference type="GO" id="GO:0016705">
    <property type="term" value="F:oxidoreductase activity, acting on paired donors, with incorporation or reduction of molecular oxygen"/>
    <property type="evidence" value="ECO:0007669"/>
    <property type="project" value="InterPro"/>
</dbReference>
<keyword evidence="4" id="KW-0408">Iron</keyword>
<dbReference type="GO" id="GO:0004497">
    <property type="term" value="F:monooxygenase activity"/>
    <property type="evidence" value="ECO:0007669"/>
    <property type="project" value="InterPro"/>
</dbReference>
<dbReference type="Proteomes" id="UP000541444">
    <property type="component" value="Unassembled WGS sequence"/>
</dbReference>
<dbReference type="Pfam" id="PF00067">
    <property type="entry name" value="p450"/>
    <property type="match status" value="1"/>
</dbReference>
<feature type="transmembrane region" description="Helical" evidence="5">
    <location>
        <begin position="6"/>
        <end position="25"/>
    </location>
</feature>
<organism evidence="6 7">
    <name type="scientific">Kingdonia uniflora</name>
    <dbReference type="NCBI Taxonomy" id="39325"/>
    <lineage>
        <taxon>Eukaryota</taxon>
        <taxon>Viridiplantae</taxon>
        <taxon>Streptophyta</taxon>
        <taxon>Embryophyta</taxon>
        <taxon>Tracheophyta</taxon>
        <taxon>Spermatophyta</taxon>
        <taxon>Magnoliopsida</taxon>
        <taxon>Ranunculales</taxon>
        <taxon>Circaeasteraceae</taxon>
        <taxon>Kingdonia</taxon>
    </lineage>
</organism>
<evidence type="ECO:0000256" key="2">
    <source>
        <dbReference type="ARBA" id="ARBA00022723"/>
    </source>
</evidence>
<reference evidence="6 7" key="1">
    <citation type="journal article" date="2020" name="IScience">
        <title>Genome Sequencing of the Endangered Kingdonia uniflora (Circaeasteraceae, Ranunculales) Reveals Potential Mechanisms of Evolutionary Specialization.</title>
        <authorList>
            <person name="Sun Y."/>
            <person name="Deng T."/>
            <person name="Zhang A."/>
            <person name="Moore M.J."/>
            <person name="Landis J.B."/>
            <person name="Lin N."/>
            <person name="Zhang H."/>
            <person name="Zhang X."/>
            <person name="Huang J."/>
            <person name="Zhang X."/>
            <person name="Sun H."/>
            <person name="Wang H."/>
        </authorList>
    </citation>
    <scope>NUCLEOTIDE SEQUENCE [LARGE SCALE GENOMIC DNA]</scope>
    <source>
        <strain evidence="6">TB1705</strain>
        <tissue evidence="6">Leaf</tissue>
    </source>
</reference>
<evidence type="ECO:0000256" key="5">
    <source>
        <dbReference type="SAM" id="Phobius"/>
    </source>
</evidence>
<name>A0A7J7N0I1_9MAGN</name>
<dbReference type="PRINTS" id="PR00463">
    <property type="entry name" value="EP450I"/>
</dbReference>
<dbReference type="InterPro" id="IPR002401">
    <property type="entry name" value="Cyt_P450_E_grp-I"/>
</dbReference>
<dbReference type="PANTHER" id="PTHR47947:SF39">
    <property type="entry name" value="CYTOCHROME P450"/>
    <property type="match status" value="1"/>
</dbReference>
<keyword evidence="7" id="KW-1185">Reference proteome</keyword>
<keyword evidence="3" id="KW-0560">Oxidoreductase</keyword>
<evidence type="ECO:0000256" key="4">
    <source>
        <dbReference type="ARBA" id="ARBA00023004"/>
    </source>
</evidence>
<dbReference type="GO" id="GO:0044550">
    <property type="term" value="P:secondary metabolite biosynthetic process"/>
    <property type="evidence" value="ECO:0007669"/>
    <property type="project" value="UniProtKB-ARBA"/>
</dbReference>
<dbReference type="PANTHER" id="PTHR47947">
    <property type="entry name" value="CYTOCHROME P450 82C3-RELATED"/>
    <property type="match status" value="1"/>
</dbReference>
<dbReference type="AlphaFoldDB" id="A0A7J7N0I1"/>
<evidence type="ECO:0000313" key="6">
    <source>
        <dbReference type="EMBL" id="KAF6160617.1"/>
    </source>
</evidence>
<keyword evidence="5" id="KW-1133">Transmembrane helix</keyword>
<protein>
    <recommendedName>
        <fullName evidence="8">Cytochrome P450</fullName>
    </recommendedName>
</protein>
<evidence type="ECO:0000256" key="3">
    <source>
        <dbReference type="ARBA" id="ARBA00023002"/>
    </source>
</evidence>
<evidence type="ECO:0000313" key="7">
    <source>
        <dbReference type="Proteomes" id="UP000541444"/>
    </source>
</evidence>
<dbReference type="EMBL" id="JACGCM010001161">
    <property type="protein sequence ID" value="KAF6160617.1"/>
    <property type="molecule type" value="Genomic_DNA"/>
</dbReference>
<dbReference type="InterPro" id="IPR036396">
    <property type="entry name" value="Cyt_P450_sf"/>
</dbReference>
<dbReference type="OrthoDB" id="2789670at2759"/>
<evidence type="ECO:0008006" key="8">
    <source>
        <dbReference type="Google" id="ProtNLM"/>
    </source>
</evidence>
<keyword evidence="5" id="KW-0472">Membrane</keyword>
<sequence length="358" mass="40540">MDSPLQLLEIIAGPLIALLLVYFLLWKSKFTKSKEAPEPAGAWPVIGHLLKLLGKDLPHVKLGAMADKYGAAFTIRIGIIRALVVSDWEVAKECFTTNDIIFATRPRGVAIKHLSYNYAMFGFAPYGPYWRELRKKIVLELLSSKRIQLPKYVTSSEIGSSIKELYEVWEHNQGKEGLALVEMKRWLGDLTLNVVLRMVVGKRHFSQTTTGSDGGESQRCQNAMKNFVRLPGLFNVSDTFPFLELFDLQGYEREVKATARELDTIFTVWLKEHKMKRSNSGTEEEQDFMDAMLSAFKESRFPDFDDETIIKSTCLALVTGGTDTNMVAISWALSLLVNNPQVLRKAQNELETHVSKER</sequence>
<dbReference type="GO" id="GO:0020037">
    <property type="term" value="F:heme binding"/>
    <property type="evidence" value="ECO:0007669"/>
    <property type="project" value="InterPro"/>
</dbReference>
<dbReference type="SUPFAM" id="SSF48264">
    <property type="entry name" value="Cytochrome P450"/>
    <property type="match status" value="1"/>
</dbReference>
<accession>A0A7J7N0I1</accession>
<keyword evidence="5" id="KW-0812">Transmembrane</keyword>
<keyword evidence="1" id="KW-0349">Heme</keyword>
<comment type="caution">
    <text evidence="6">The sequence shown here is derived from an EMBL/GenBank/DDBJ whole genome shotgun (WGS) entry which is preliminary data.</text>
</comment>
<proteinExistence type="predicted"/>
<keyword evidence="2" id="KW-0479">Metal-binding</keyword>
<gene>
    <name evidence="6" type="ORF">GIB67_019557</name>
</gene>
<evidence type="ECO:0000256" key="1">
    <source>
        <dbReference type="ARBA" id="ARBA00022617"/>
    </source>
</evidence>
<dbReference type="InterPro" id="IPR050651">
    <property type="entry name" value="Plant_Cytochrome_P450_Monoox"/>
</dbReference>